<reference evidence="2 3" key="1">
    <citation type="submission" date="2022-05" db="EMBL/GenBank/DDBJ databases">
        <title>Genome Sequencing of Bee-Associated Microbes.</title>
        <authorList>
            <person name="Dunlap C."/>
        </authorList>
    </citation>
    <scope>NUCLEOTIDE SEQUENCE [LARGE SCALE GENOMIC DNA]</scope>
    <source>
        <strain evidence="2 3">CBP-1093</strain>
    </source>
</reference>
<dbReference type="RefSeq" id="WP_008358222.1">
    <property type="nucleotide sequence ID" value="NZ_AMSH01000024.1"/>
</dbReference>
<protein>
    <submittedName>
        <fullName evidence="2">Uncharacterized protein</fullName>
    </submittedName>
</protein>
<dbReference type="EMBL" id="JAMDMH010000012">
    <property type="protein sequence ID" value="MCY9575777.1"/>
    <property type="molecule type" value="Genomic_DNA"/>
</dbReference>
<gene>
    <name evidence="2" type="ORF">M5W27_07975</name>
</gene>
<name>A0ABT4F148_9BACI</name>
<proteinExistence type="predicted"/>
<evidence type="ECO:0000313" key="2">
    <source>
        <dbReference type="EMBL" id="MCY9575777.1"/>
    </source>
</evidence>
<organism evidence="2 3">
    <name type="scientific">Bacillus xiamenensis</name>
    <dbReference type="NCBI Taxonomy" id="1178537"/>
    <lineage>
        <taxon>Bacteria</taxon>
        <taxon>Bacillati</taxon>
        <taxon>Bacillota</taxon>
        <taxon>Bacilli</taxon>
        <taxon>Bacillales</taxon>
        <taxon>Bacillaceae</taxon>
        <taxon>Bacillus</taxon>
    </lineage>
</organism>
<feature type="transmembrane region" description="Helical" evidence="1">
    <location>
        <begin position="12"/>
        <end position="34"/>
    </location>
</feature>
<keyword evidence="1" id="KW-0812">Transmembrane</keyword>
<evidence type="ECO:0000256" key="1">
    <source>
        <dbReference type="SAM" id="Phobius"/>
    </source>
</evidence>
<comment type="caution">
    <text evidence="2">The sequence shown here is derived from an EMBL/GenBank/DDBJ whole genome shotgun (WGS) entry which is preliminary data.</text>
</comment>
<dbReference type="Proteomes" id="UP001527057">
    <property type="component" value="Unassembled WGS sequence"/>
</dbReference>
<keyword evidence="1" id="KW-1133">Transmembrane helix</keyword>
<sequence>MKVNDLKKKCITWGIIFTIVGGFVAALGFGLSGFDLDAYHTNDQSNVFRTINW</sequence>
<keyword evidence="1" id="KW-0472">Membrane</keyword>
<keyword evidence="3" id="KW-1185">Reference proteome</keyword>
<accession>A0ABT4F148</accession>
<evidence type="ECO:0000313" key="3">
    <source>
        <dbReference type="Proteomes" id="UP001527057"/>
    </source>
</evidence>